<proteinExistence type="predicted"/>
<keyword evidence="2 5" id="KW-0812">Transmembrane</keyword>
<dbReference type="PROSITE" id="PS01327">
    <property type="entry name" value="MSCL"/>
    <property type="match status" value="1"/>
</dbReference>
<dbReference type="InterPro" id="IPR036019">
    <property type="entry name" value="MscL_channel"/>
</dbReference>
<feature type="transmembrane region" description="Helical" evidence="5">
    <location>
        <begin position="12"/>
        <end position="36"/>
    </location>
</feature>
<evidence type="ECO:0000256" key="2">
    <source>
        <dbReference type="ARBA" id="ARBA00022692"/>
    </source>
</evidence>
<organism evidence="6 7">
    <name type="scientific">Mangrovactinospora gilvigrisea</name>
    <dbReference type="NCBI Taxonomy" id="1428644"/>
    <lineage>
        <taxon>Bacteria</taxon>
        <taxon>Bacillati</taxon>
        <taxon>Actinomycetota</taxon>
        <taxon>Actinomycetes</taxon>
        <taxon>Kitasatosporales</taxon>
        <taxon>Streptomycetaceae</taxon>
        <taxon>Mangrovactinospora</taxon>
    </lineage>
</organism>
<dbReference type="GO" id="GO:0008381">
    <property type="term" value="F:mechanosensitive monoatomic ion channel activity"/>
    <property type="evidence" value="ECO:0007669"/>
    <property type="project" value="TreeGrafter"/>
</dbReference>
<dbReference type="InterPro" id="IPR037673">
    <property type="entry name" value="MSC/AndL"/>
</dbReference>
<dbReference type="PANTHER" id="PTHR30266">
    <property type="entry name" value="MECHANOSENSITIVE CHANNEL MSCL"/>
    <property type="match status" value="1"/>
</dbReference>
<keyword evidence="4 5" id="KW-0472">Membrane</keyword>
<feature type="transmembrane region" description="Helical" evidence="5">
    <location>
        <begin position="56"/>
        <end position="79"/>
    </location>
</feature>
<comment type="caution">
    <text evidence="6">The sequence shown here is derived from an EMBL/GenBank/DDBJ whole genome shotgun (WGS) entry which is preliminary data.</text>
</comment>
<dbReference type="EMBL" id="MLCF01000047">
    <property type="protein sequence ID" value="OIV37619.1"/>
    <property type="molecule type" value="Genomic_DNA"/>
</dbReference>
<dbReference type="Proteomes" id="UP000243342">
    <property type="component" value="Unassembled WGS sequence"/>
</dbReference>
<evidence type="ECO:0000256" key="1">
    <source>
        <dbReference type="ARBA" id="ARBA00004141"/>
    </source>
</evidence>
<evidence type="ECO:0000256" key="4">
    <source>
        <dbReference type="ARBA" id="ARBA00023136"/>
    </source>
</evidence>
<dbReference type="AlphaFoldDB" id="A0A1J7BG17"/>
<keyword evidence="3 5" id="KW-1133">Transmembrane helix</keyword>
<dbReference type="InterPro" id="IPR019823">
    <property type="entry name" value="Mechanosensitive_channel_CS"/>
</dbReference>
<comment type="subcellular location">
    <subcellularLocation>
        <location evidence="1">Membrane</location>
        <topology evidence="1">Multi-pass membrane protein</topology>
    </subcellularLocation>
</comment>
<dbReference type="GO" id="GO:0016020">
    <property type="term" value="C:membrane"/>
    <property type="evidence" value="ECO:0007669"/>
    <property type="project" value="UniProtKB-SubCell"/>
</dbReference>
<keyword evidence="7" id="KW-1185">Reference proteome</keyword>
<reference evidence="6 7" key="1">
    <citation type="submission" date="2016-10" db="EMBL/GenBank/DDBJ databases">
        <title>Genome sequence of Streptomyces gilvigriseus MUSC 26.</title>
        <authorList>
            <person name="Lee L.-H."/>
            <person name="Ser H.-L."/>
        </authorList>
    </citation>
    <scope>NUCLEOTIDE SEQUENCE [LARGE SCALE GENOMIC DNA]</scope>
    <source>
        <strain evidence="6 7">MUSC 26</strain>
    </source>
</reference>
<evidence type="ECO:0000256" key="3">
    <source>
        <dbReference type="ARBA" id="ARBA00022989"/>
    </source>
</evidence>
<gene>
    <name evidence="6" type="ORF">BIV57_10120</name>
</gene>
<evidence type="ECO:0000256" key="5">
    <source>
        <dbReference type="SAM" id="Phobius"/>
    </source>
</evidence>
<dbReference type="Pfam" id="PF01741">
    <property type="entry name" value="MscL"/>
    <property type="match status" value="1"/>
</dbReference>
<dbReference type="STRING" id="1428644.BIV57_10120"/>
<evidence type="ECO:0000313" key="7">
    <source>
        <dbReference type="Proteomes" id="UP000243342"/>
    </source>
</evidence>
<evidence type="ECO:0000313" key="6">
    <source>
        <dbReference type="EMBL" id="OIV37619.1"/>
    </source>
</evidence>
<sequence>MRGNVVDMAVGLVVGAAFTALVTGFTKAFLTPLIGLATRSVGDYSKKTVTAGGTQFPIGAFLAALISFVLTAAVLYFLVVTPMKRLQKRFVAGPTNPKNITRDCPACLTAIPTVATRCSACTSEVDPIDTLDAKTGALIPGPTGSPS</sequence>
<accession>A0A1J7BG17</accession>
<name>A0A1J7BG17_9ACTN</name>
<dbReference type="SUPFAM" id="SSF81330">
    <property type="entry name" value="Gated mechanosensitive channel"/>
    <property type="match status" value="1"/>
</dbReference>
<dbReference type="Gene3D" id="1.10.1200.120">
    <property type="entry name" value="Large-conductance mechanosensitive channel, MscL, domain 1"/>
    <property type="match status" value="1"/>
</dbReference>
<protein>
    <submittedName>
        <fullName evidence="6">Large conductance mechanosensitive channel protein</fullName>
    </submittedName>
</protein>
<dbReference type="PANTHER" id="PTHR30266:SF2">
    <property type="entry name" value="LARGE-CONDUCTANCE MECHANOSENSITIVE CHANNEL"/>
    <property type="match status" value="1"/>
</dbReference>